<dbReference type="Proteomes" id="UP001281410">
    <property type="component" value="Unassembled WGS sequence"/>
</dbReference>
<sequence>MSSSNTSQTLPYFGSSTELFNPNCSATVILIDYDEKREIKFLRYGGFLVNMIIQSLGPVMMITCTVDGLQWPISKDAPIIRVGQRCFTFGMPGLLYGLRFPQHCEVEKIDTLEMVLMRFGHYDDLDVGKLTGYPWKDDDPNIWYKLLPMIKIIVHNTLSQFGHHPGKSPSAVGDQESSKLKVDRTSAFTKMVGDAILSGSLKPNHIDIQDMKPKQKCGDSGISATNSEQAFASISLFTNLVEALELFWVIAHGKSHLLKEKNTNLKELVGFKMWRLNQLGIAAFMKKLSSQSNLLSQLALIRRKSTESTHSLNLHQLIFCNLGSKSATICYSIGFSIDGVVILHPSPPTSSPRRRRSRFEFVRFCPGFVAIMDAKIAKRRRIQSPKNPSYDVGGGERLVSSMPRMEEANSL</sequence>
<evidence type="ECO:0000313" key="2">
    <source>
        <dbReference type="EMBL" id="KAK3212004.1"/>
    </source>
</evidence>
<protein>
    <submittedName>
        <fullName evidence="2">Uncharacterized protein</fullName>
    </submittedName>
</protein>
<organism evidence="2 3">
    <name type="scientific">Dipteronia sinensis</name>
    <dbReference type="NCBI Taxonomy" id="43782"/>
    <lineage>
        <taxon>Eukaryota</taxon>
        <taxon>Viridiplantae</taxon>
        <taxon>Streptophyta</taxon>
        <taxon>Embryophyta</taxon>
        <taxon>Tracheophyta</taxon>
        <taxon>Spermatophyta</taxon>
        <taxon>Magnoliopsida</taxon>
        <taxon>eudicotyledons</taxon>
        <taxon>Gunneridae</taxon>
        <taxon>Pentapetalae</taxon>
        <taxon>rosids</taxon>
        <taxon>malvids</taxon>
        <taxon>Sapindales</taxon>
        <taxon>Sapindaceae</taxon>
        <taxon>Hippocastanoideae</taxon>
        <taxon>Acereae</taxon>
        <taxon>Dipteronia</taxon>
    </lineage>
</organism>
<reference evidence="2" key="1">
    <citation type="journal article" date="2023" name="Plant J.">
        <title>Genome sequences and population genomics provide insights into the demographic history, inbreeding, and mutation load of two 'living fossil' tree species of Dipteronia.</title>
        <authorList>
            <person name="Feng Y."/>
            <person name="Comes H.P."/>
            <person name="Chen J."/>
            <person name="Zhu S."/>
            <person name="Lu R."/>
            <person name="Zhang X."/>
            <person name="Li P."/>
            <person name="Qiu J."/>
            <person name="Olsen K.M."/>
            <person name="Qiu Y."/>
        </authorList>
    </citation>
    <scope>NUCLEOTIDE SEQUENCE</scope>
    <source>
        <strain evidence="2">NBL</strain>
    </source>
</reference>
<proteinExistence type="predicted"/>
<dbReference type="PANTHER" id="PTHR21068:SF49">
    <property type="entry name" value="SENESCENCE DOMAIN-CONTAINING PROTEIN"/>
    <property type="match status" value="1"/>
</dbReference>
<dbReference type="PANTHER" id="PTHR21068">
    <property type="entry name" value="SPARTIN"/>
    <property type="match status" value="1"/>
</dbReference>
<keyword evidence="3" id="KW-1185">Reference proteome</keyword>
<evidence type="ECO:0000313" key="3">
    <source>
        <dbReference type="Proteomes" id="UP001281410"/>
    </source>
</evidence>
<comment type="caution">
    <text evidence="2">The sequence shown here is derived from an EMBL/GenBank/DDBJ whole genome shotgun (WGS) entry which is preliminary data.</text>
</comment>
<dbReference type="EMBL" id="JANJYJ010000005">
    <property type="protein sequence ID" value="KAK3212004.1"/>
    <property type="molecule type" value="Genomic_DNA"/>
</dbReference>
<feature type="region of interest" description="Disordered" evidence="1">
    <location>
        <begin position="384"/>
        <end position="411"/>
    </location>
</feature>
<gene>
    <name evidence="2" type="ORF">Dsin_016710</name>
</gene>
<dbReference type="GO" id="GO:0005886">
    <property type="term" value="C:plasma membrane"/>
    <property type="evidence" value="ECO:0007669"/>
    <property type="project" value="TreeGrafter"/>
</dbReference>
<name>A0AAE0ADP8_9ROSI</name>
<accession>A0AAE0ADP8</accession>
<dbReference type="InterPro" id="IPR045036">
    <property type="entry name" value="Spartin-like"/>
</dbReference>
<dbReference type="AlphaFoldDB" id="A0AAE0ADP8"/>
<evidence type="ECO:0000256" key="1">
    <source>
        <dbReference type="SAM" id="MobiDB-lite"/>
    </source>
</evidence>